<organism evidence="1">
    <name type="scientific">Clostridium botulinum B str. Osaka05</name>
    <dbReference type="NCBI Taxonomy" id="1407017"/>
    <lineage>
        <taxon>Bacteria</taxon>
        <taxon>Bacillati</taxon>
        <taxon>Bacillota</taxon>
        <taxon>Clostridia</taxon>
        <taxon>Eubacteriales</taxon>
        <taxon>Clostridiaceae</taxon>
        <taxon>Clostridium</taxon>
    </lineage>
</organism>
<proteinExistence type="predicted"/>
<dbReference type="Proteomes" id="UP000054164">
    <property type="component" value="Unassembled WGS sequence"/>
</dbReference>
<evidence type="ECO:0000313" key="1">
    <source>
        <dbReference type="EMBL" id="BAO04803.1"/>
    </source>
</evidence>
<dbReference type="AlphaFoldDB" id="A0A060N8M8"/>
<protein>
    <submittedName>
        <fullName evidence="1">Oligopeptide/dipeptide ABC transporter, ATPase subunit</fullName>
    </submittedName>
</protein>
<name>A0A060N8M8_CLOBO</name>
<gene>
    <name evidence="1" type="ORF">CBO05P1_084</name>
</gene>
<dbReference type="RefSeq" id="WP_030031857.1">
    <property type="nucleotide sequence ID" value="NZ_BA000058.1"/>
</dbReference>
<dbReference type="EMBL" id="BA000058">
    <property type="protein sequence ID" value="BAO04803.1"/>
    <property type="molecule type" value="Genomic_DNA"/>
</dbReference>
<dbReference type="HOGENOM" id="CLU_2952099_0_0_9"/>
<reference evidence="1" key="1">
    <citation type="submission" date="2013-10" db="EMBL/GenBank/DDBJ databases">
        <title>Draft genome sequence of Clostridium botulinum type B strain Osaka05.</title>
        <authorList>
            <person name="Sakaguchi Y."/>
            <person name="Hosomi K."/>
            <person name="Uchiyama J."/>
            <person name="Ogura Y."/>
            <person name="Sakaguchi M."/>
            <person name="Kohda T."/>
            <person name="Mukamoto M."/>
            <person name="Misawa N."/>
            <person name="Matsuzaki S."/>
            <person name="Hayashi T."/>
            <person name="Kozaki S."/>
        </authorList>
    </citation>
    <scope>NUCLEOTIDE SEQUENCE</scope>
    <source>
        <strain evidence="1">Osaka05</strain>
    </source>
</reference>
<sequence>MKAKYEATIKLTTIGEIEDKDDLIDNPKEEFDKCIKQSLEDEIGEKVDINIDSKFNIEE</sequence>
<accession>A0A060N8M8</accession>